<accession>A0A7J0BEX0</accession>
<gene>
    <name evidence="1" type="ORF">DSM101010T_06020</name>
</gene>
<organism evidence="1 2">
    <name type="scientific">Desulfovibrio subterraneus</name>
    <dbReference type="NCBI Taxonomy" id="2718620"/>
    <lineage>
        <taxon>Bacteria</taxon>
        <taxon>Pseudomonadati</taxon>
        <taxon>Thermodesulfobacteriota</taxon>
        <taxon>Desulfovibrionia</taxon>
        <taxon>Desulfovibrionales</taxon>
        <taxon>Desulfovibrionaceae</taxon>
        <taxon>Desulfovibrio</taxon>
    </lineage>
</organism>
<evidence type="ECO:0000313" key="1">
    <source>
        <dbReference type="EMBL" id="GFM32237.1"/>
    </source>
</evidence>
<dbReference type="Proteomes" id="UP000503840">
    <property type="component" value="Unassembled WGS sequence"/>
</dbReference>
<dbReference type="AlphaFoldDB" id="A0A7J0BEX0"/>
<comment type="caution">
    <text evidence="1">The sequence shown here is derived from an EMBL/GenBank/DDBJ whole genome shotgun (WGS) entry which is preliminary data.</text>
</comment>
<keyword evidence="2" id="KW-1185">Reference proteome</keyword>
<dbReference type="EMBL" id="BLVO01000004">
    <property type="protein sequence ID" value="GFM32237.1"/>
    <property type="molecule type" value="Genomic_DNA"/>
</dbReference>
<evidence type="ECO:0000313" key="2">
    <source>
        <dbReference type="Proteomes" id="UP000503840"/>
    </source>
</evidence>
<proteinExistence type="predicted"/>
<dbReference type="RefSeq" id="WP_174403921.1">
    <property type="nucleotide sequence ID" value="NZ_BLVO01000004.1"/>
</dbReference>
<reference evidence="1 2" key="1">
    <citation type="submission" date="2020-05" db="EMBL/GenBank/DDBJ databases">
        <title>Draft genome sequence of Desulfovibrio sp. strain HN2T.</title>
        <authorList>
            <person name="Ueno A."/>
            <person name="Tamazawa S."/>
            <person name="Tamamura S."/>
            <person name="Murakami T."/>
            <person name="Kiyama T."/>
            <person name="Inomata H."/>
            <person name="Amano Y."/>
            <person name="Miyakawa K."/>
            <person name="Tamaki H."/>
            <person name="Naganuma T."/>
            <person name="Kaneko K."/>
        </authorList>
    </citation>
    <scope>NUCLEOTIDE SEQUENCE [LARGE SCALE GENOMIC DNA]</scope>
    <source>
        <strain evidence="1 2">HN2</strain>
    </source>
</reference>
<name>A0A7J0BEX0_9BACT</name>
<sequence length="133" mass="15036">MREYSVKRNGKEELVFTGDLLVTLDDREWMGVTPNWWELTLYKTSVGKYILASTFHINYPGRRKMHGAISFSSAEAVRDYLVHDCNGPSMIAEALLARAARRDEAFRFKPVPVSNIRAFTLIPRPEVGMAGSA</sequence>
<protein>
    <submittedName>
        <fullName evidence="1">Uncharacterized protein</fullName>
    </submittedName>
</protein>